<evidence type="ECO:0000313" key="1">
    <source>
        <dbReference type="EMBL" id="KAJ4721797.1"/>
    </source>
</evidence>
<dbReference type="EMBL" id="CM051397">
    <property type="protein sequence ID" value="KAJ4721797.1"/>
    <property type="molecule type" value="Genomic_DNA"/>
</dbReference>
<protein>
    <submittedName>
        <fullName evidence="1">4-hydroxy-tetrahydrodipicolinate synthase</fullName>
    </submittedName>
</protein>
<name>A0ACC1YEG0_MELAZ</name>
<accession>A0ACC1YEG0</accession>
<sequence>MIVGGATGEGQQMSWDEHIMHIGHTVNCFGGSIKVIGNTGSNSTRQAIHATEQALAQLGVMRPVFRLPYVPVPLEKRVAFVSLVKQIGKENFVGEKDVQVLDDLSWAKGGSFKG</sequence>
<dbReference type="Proteomes" id="UP001164539">
    <property type="component" value="Chromosome 4"/>
</dbReference>
<keyword evidence="2" id="KW-1185">Reference proteome</keyword>
<proteinExistence type="predicted"/>
<evidence type="ECO:0000313" key="2">
    <source>
        <dbReference type="Proteomes" id="UP001164539"/>
    </source>
</evidence>
<organism evidence="1 2">
    <name type="scientific">Melia azedarach</name>
    <name type="common">Chinaberry tree</name>
    <dbReference type="NCBI Taxonomy" id="155640"/>
    <lineage>
        <taxon>Eukaryota</taxon>
        <taxon>Viridiplantae</taxon>
        <taxon>Streptophyta</taxon>
        <taxon>Embryophyta</taxon>
        <taxon>Tracheophyta</taxon>
        <taxon>Spermatophyta</taxon>
        <taxon>Magnoliopsida</taxon>
        <taxon>eudicotyledons</taxon>
        <taxon>Gunneridae</taxon>
        <taxon>Pentapetalae</taxon>
        <taxon>rosids</taxon>
        <taxon>malvids</taxon>
        <taxon>Sapindales</taxon>
        <taxon>Meliaceae</taxon>
        <taxon>Melia</taxon>
    </lineage>
</organism>
<reference evidence="1 2" key="1">
    <citation type="journal article" date="2023" name="Science">
        <title>Complex scaffold remodeling in plant triterpene biosynthesis.</title>
        <authorList>
            <person name="De La Pena R."/>
            <person name="Hodgson H."/>
            <person name="Liu J.C."/>
            <person name="Stephenson M.J."/>
            <person name="Martin A.C."/>
            <person name="Owen C."/>
            <person name="Harkess A."/>
            <person name="Leebens-Mack J."/>
            <person name="Jimenez L.E."/>
            <person name="Osbourn A."/>
            <person name="Sattely E.S."/>
        </authorList>
    </citation>
    <scope>NUCLEOTIDE SEQUENCE [LARGE SCALE GENOMIC DNA]</scope>
    <source>
        <strain evidence="2">cv. JPN11</strain>
        <tissue evidence="1">Leaf</tissue>
    </source>
</reference>
<comment type="caution">
    <text evidence="1">The sequence shown here is derived from an EMBL/GenBank/DDBJ whole genome shotgun (WGS) entry which is preliminary data.</text>
</comment>
<gene>
    <name evidence="1" type="ORF">OWV82_009445</name>
</gene>